<dbReference type="SUPFAM" id="SSF55347">
    <property type="entry name" value="Glyceraldehyde-3-phosphate dehydrogenase-like, C-terminal domain"/>
    <property type="match status" value="1"/>
</dbReference>
<dbReference type="Pfam" id="PF22725">
    <property type="entry name" value="GFO_IDH_MocA_C3"/>
    <property type="match status" value="1"/>
</dbReference>
<dbReference type="InterPro" id="IPR036291">
    <property type="entry name" value="NAD(P)-bd_dom_sf"/>
</dbReference>
<keyword evidence="1" id="KW-0560">Oxidoreductase</keyword>
<dbReference type="Gene3D" id="3.40.50.720">
    <property type="entry name" value="NAD(P)-binding Rossmann-like Domain"/>
    <property type="match status" value="1"/>
</dbReference>
<dbReference type="InterPro" id="IPR000683">
    <property type="entry name" value="Gfo/Idh/MocA-like_OxRdtase_N"/>
</dbReference>
<accession>A0ABT7AH18</accession>
<comment type="caution">
    <text evidence="4">The sequence shown here is derived from an EMBL/GenBank/DDBJ whole genome shotgun (WGS) entry which is preliminary data.</text>
</comment>
<proteinExistence type="predicted"/>
<keyword evidence="5" id="KW-1185">Reference proteome</keyword>
<dbReference type="Proteomes" id="UP001321492">
    <property type="component" value="Unassembled WGS sequence"/>
</dbReference>
<evidence type="ECO:0000259" key="2">
    <source>
        <dbReference type="Pfam" id="PF01408"/>
    </source>
</evidence>
<feature type="domain" description="Gfo/Idh/MocA-like oxidoreductase N-terminal" evidence="2">
    <location>
        <begin position="5"/>
        <end position="127"/>
    </location>
</feature>
<evidence type="ECO:0000259" key="3">
    <source>
        <dbReference type="Pfam" id="PF22725"/>
    </source>
</evidence>
<evidence type="ECO:0000313" key="4">
    <source>
        <dbReference type="EMBL" id="MDJ1158653.1"/>
    </source>
</evidence>
<feature type="domain" description="GFO/IDH/MocA-like oxidoreductase" evidence="3">
    <location>
        <begin position="138"/>
        <end position="274"/>
    </location>
</feature>
<dbReference type="InterPro" id="IPR050463">
    <property type="entry name" value="Gfo/Idh/MocA_oxidrdct_glycsds"/>
</dbReference>
<reference evidence="4 5" key="1">
    <citation type="submission" date="2023-05" db="EMBL/GenBank/DDBJ databases">
        <title>Chelatococcus sp. nov., a moderately thermophilic bacterium isolated from hot spring microbial mat.</title>
        <authorList>
            <person name="Hu C.-J."/>
            <person name="Li W.-J."/>
        </authorList>
    </citation>
    <scope>NUCLEOTIDE SEQUENCE [LARGE SCALE GENOMIC DNA]</scope>
    <source>
        <strain evidence="4 5">SYSU G07232</strain>
    </source>
</reference>
<dbReference type="InterPro" id="IPR055170">
    <property type="entry name" value="GFO_IDH_MocA-like_dom"/>
</dbReference>
<dbReference type="Pfam" id="PF01408">
    <property type="entry name" value="GFO_IDH_MocA"/>
    <property type="match status" value="1"/>
</dbReference>
<dbReference type="PANTHER" id="PTHR43818">
    <property type="entry name" value="BCDNA.GH03377"/>
    <property type="match status" value="1"/>
</dbReference>
<dbReference type="PANTHER" id="PTHR43818:SF11">
    <property type="entry name" value="BCDNA.GH03377"/>
    <property type="match status" value="1"/>
</dbReference>
<sequence length="373" mass="40583">MDSIGIGLIGTGFMGKCHALAFNAVKATMGDVPRPRLTVLCDVDAAHTAQKASDFGFARHTTDWRAVIADPEVDLVSITTPNAQHREMAIAALEAGKHVYCEKPMALTLADAEAMAAAARKARGRTRLGYNYTVNPAIQHARRLVHEGAIGRLLHVRGQVDEDYMADPDLPWSWRCRAADAGLGTLGDITCHLVSLLHGLVGRITSLSADIAVAYPQRPMKDEPGKFGTVENEDIAQALVRFENGVTGVLSSSRAAHGRKSLIRIELHGSHGMITFDQERMNELELYVAEGDAATRGFRTILTGPAHPPYGQFCPAPGHQLGFNELKVIEAAEFLRAIAAHTPIAFDFEEGLAVERVIHGFVRSAEERRWVDL</sequence>
<evidence type="ECO:0000313" key="5">
    <source>
        <dbReference type="Proteomes" id="UP001321492"/>
    </source>
</evidence>
<dbReference type="EMBL" id="JASJEV010000005">
    <property type="protein sequence ID" value="MDJ1158653.1"/>
    <property type="molecule type" value="Genomic_DNA"/>
</dbReference>
<evidence type="ECO:0000256" key="1">
    <source>
        <dbReference type="ARBA" id="ARBA00023002"/>
    </source>
</evidence>
<organism evidence="4 5">
    <name type="scientific">Chelatococcus albus</name>
    <dbReference type="NCBI Taxonomy" id="3047466"/>
    <lineage>
        <taxon>Bacteria</taxon>
        <taxon>Pseudomonadati</taxon>
        <taxon>Pseudomonadota</taxon>
        <taxon>Alphaproteobacteria</taxon>
        <taxon>Hyphomicrobiales</taxon>
        <taxon>Chelatococcaceae</taxon>
        <taxon>Chelatococcus</taxon>
    </lineage>
</organism>
<gene>
    <name evidence="4" type="ORF">QNA08_10450</name>
</gene>
<dbReference type="SUPFAM" id="SSF51735">
    <property type="entry name" value="NAD(P)-binding Rossmann-fold domains"/>
    <property type="match status" value="1"/>
</dbReference>
<dbReference type="Gene3D" id="3.30.360.10">
    <property type="entry name" value="Dihydrodipicolinate Reductase, domain 2"/>
    <property type="match status" value="1"/>
</dbReference>
<name>A0ABT7AH18_9HYPH</name>
<protein>
    <submittedName>
        <fullName evidence="4">Gfo/Idh/MocA family oxidoreductase</fullName>
    </submittedName>
</protein>